<dbReference type="EMBL" id="JAVFWL010000004">
    <property type="protein sequence ID" value="KAK6746799.1"/>
    <property type="molecule type" value="Genomic_DNA"/>
</dbReference>
<dbReference type="Proteomes" id="UP001303046">
    <property type="component" value="Unassembled WGS sequence"/>
</dbReference>
<reference evidence="1 2" key="1">
    <citation type="submission" date="2023-08" db="EMBL/GenBank/DDBJ databases">
        <title>A Necator americanus chromosomal reference genome.</title>
        <authorList>
            <person name="Ilik V."/>
            <person name="Petrzelkova K.J."/>
            <person name="Pardy F."/>
            <person name="Fuh T."/>
            <person name="Niatou-Singa F.S."/>
            <person name="Gouil Q."/>
            <person name="Baker L."/>
            <person name="Ritchie M.E."/>
            <person name="Jex A.R."/>
            <person name="Gazzola D."/>
            <person name="Li H."/>
            <person name="Toshio Fujiwara R."/>
            <person name="Zhan B."/>
            <person name="Aroian R.V."/>
            <person name="Pafco B."/>
            <person name="Schwarz E.M."/>
        </authorList>
    </citation>
    <scope>NUCLEOTIDE SEQUENCE [LARGE SCALE GENOMIC DNA]</scope>
    <source>
        <strain evidence="1 2">Aroian</strain>
        <tissue evidence="1">Whole animal</tissue>
    </source>
</reference>
<comment type="caution">
    <text evidence="1">The sequence shown here is derived from an EMBL/GenBank/DDBJ whole genome shotgun (WGS) entry which is preliminary data.</text>
</comment>
<proteinExistence type="predicted"/>
<protein>
    <submittedName>
        <fullName evidence="1">Uncharacterized protein</fullName>
    </submittedName>
</protein>
<gene>
    <name evidence="1" type="primary">Necator_chrIV.g13492</name>
    <name evidence="1" type="ORF">RB195_000201</name>
</gene>
<organism evidence="1 2">
    <name type="scientific">Necator americanus</name>
    <name type="common">Human hookworm</name>
    <dbReference type="NCBI Taxonomy" id="51031"/>
    <lineage>
        <taxon>Eukaryota</taxon>
        <taxon>Metazoa</taxon>
        <taxon>Ecdysozoa</taxon>
        <taxon>Nematoda</taxon>
        <taxon>Chromadorea</taxon>
        <taxon>Rhabditida</taxon>
        <taxon>Rhabditina</taxon>
        <taxon>Rhabditomorpha</taxon>
        <taxon>Strongyloidea</taxon>
        <taxon>Ancylostomatidae</taxon>
        <taxon>Bunostominae</taxon>
        <taxon>Necator</taxon>
    </lineage>
</organism>
<name>A0ABR1D8M2_NECAM</name>
<keyword evidence="2" id="KW-1185">Reference proteome</keyword>
<evidence type="ECO:0000313" key="1">
    <source>
        <dbReference type="EMBL" id="KAK6746799.1"/>
    </source>
</evidence>
<sequence length="67" mass="7836">MMCDGRVFAENLPRTKNKNVNSVNELIKTTVSSRLFLVNNNRKIFNIFYGEGRDNIKNTCKRKNQEL</sequence>
<accession>A0ABR1D8M2</accession>
<evidence type="ECO:0000313" key="2">
    <source>
        <dbReference type="Proteomes" id="UP001303046"/>
    </source>
</evidence>